<dbReference type="InterPro" id="IPR040976">
    <property type="entry name" value="Pkinase_fungal"/>
</dbReference>
<protein>
    <submittedName>
        <fullName evidence="2">Bgt-50894</fullName>
    </submittedName>
</protein>
<dbReference type="AlphaFoldDB" id="A0A9X9QEC6"/>
<dbReference type="Pfam" id="PF17667">
    <property type="entry name" value="Pkinase_fungal"/>
    <property type="match status" value="1"/>
</dbReference>
<organism evidence="2 3">
    <name type="scientific">Blumeria graminis f. sp. tritici</name>
    <dbReference type="NCBI Taxonomy" id="62690"/>
    <lineage>
        <taxon>Eukaryota</taxon>
        <taxon>Fungi</taxon>
        <taxon>Dikarya</taxon>
        <taxon>Ascomycota</taxon>
        <taxon>Pezizomycotina</taxon>
        <taxon>Leotiomycetes</taxon>
        <taxon>Erysiphales</taxon>
        <taxon>Erysiphaceae</taxon>
        <taxon>Blumeria</taxon>
    </lineage>
</organism>
<evidence type="ECO:0000313" key="3">
    <source>
        <dbReference type="Proteomes" id="UP000324639"/>
    </source>
</evidence>
<gene>
    <name evidence="2" type="ORF">BGT96224V316_LOCUS5846</name>
</gene>
<dbReference type="EMBL" id="LR026991">
    <property type="protein sequence ID" value="VDB90793.1"/>
    <property type="molecule type" value="Genomic_DNA"/>
</dbReference>
<dbReference type="PANTHER" id="PTHR38248:SF2">
    <property type="entry name" value="FUNK1 11"/>
    <property type="match status" value="1"/>
</dbReference>
<accession>A0A9X9QEC6</accession>
<proteinExistence type="predicted"/>
<reference evidence="2 3" key="1">
    <citation type="submission" date="2018-08" db="EMBL/GenBank/DDBJ databases">
        <authorList>
            <person name="Muller C M."/>
        </authorList>
    </citation>
    <scope>NUCLEOTIDE SEQUENCE [LARGE SCALE GENOMIC DNA]</scope>
</reference>
<dbReference type="Proteomes" id="UP000324639">
    <property type="component" value="Chromosome Bgt_-08"/>
</dbReference>
<feature type="domain" description="Fungal-type protein kinase" evidence="1">
    <location>
        <begin position="1"/>
        <end position="39"/>
    </location>
</feature>
<dbReference type="PANTHER" id="PTHR38248">
    <property type="entry name" value="FUNK1 6"/>
    <property type="match status" value="1"/>
</dbReference>
<sequence>MEFMALEILTASIQEMDAVVTHTYRHDLESFFYVLVWICIRCEWTEGNFPYGAFLSKWYTGTIEEIRDAKQSKIMEDRFRAKVLAKFSPKFIIIQRLVLEP</sequence>
<name>A0A9X9QEC6_BLUGR</name>
<keyword evidence="3" id="KW-1185">Reference proteome</keyword>
<evidence type="ECO:0000313" key="2">
    <source>
        <dbReference type="EMBL" id="VDB90793.1"/>
    </source>
</evidence>
<evidence type="ECO:0000259" key="1">
    <source>
        <dbReference type="Pfam" id="PF17667"/>
    </source>
</evidence>